<evidence type="ECO:0000313" key="8">
    <source>
        <dbReference type="Proteomes" id="UP000001449"/>
    </source>
</evidence>
<protein>
    <recommendedName>
        <fullName evidence="6">ZZ-type domain-containing protein</fullName>
    </recommendedName>
</protein>
<dbReference type="InParanoid" id="B8BXL0"/>
<dbReference type="GeneID" id="7448709"/>
<dbReference type="GO" id="GO:0005080">
    <property type="term" value="F:protein kinase C binding"/>
    <property type="evidence" value="ECO:0000318"/>
    <property type="project" value="GO_Central"/>
</dbReference>
<feature type="region of interest" description="Disordered" evidence="5">
    <location>
        <begin position="555"/>
        <end position="590"/>
    </location>
</feature>
<proteinExistence type="predicted"/>
<dbReference type="GO" id="GO:0016235">
    <property type="term" value="C:aggresome"/>
    <property type="evidence" value="ECO:0000318"/>
    <property type="project" value="GO_Central"/>
</dbReference>
<name>B8BXL0_THAPS</name>
<dbReference type="OMA" id="ITPFRIT"/>
<dbReference type="KEGG" id="tps:THAPSDRAFT_21720"/>
<evidence type="ECO:0000259" key="6">
    <source>
        <dbReference type="PROSITE" id="PS50135"/>
    </source>
</evidence>
<reference evidence="7 8" key="2">
    <citation type="journal article" date="2008" name="Nature">
        <title>The Phaeodactylum genome reveals the evolutionary history of diatom genomes.</title>
        <authorList>
            <person name="Bowler C."/>
            <person name="Allen A.E."/>
            <person name="Badger J.H."/>
            <person name="Grimwood J."/>
            <person name="Jabbari K."/>
            <person name="Kuo A."/>
            <person name="Maheswari U."/>
            <person name="Martens C."/>
            <person name="Maumus F."/>
            <person name="Otillar R.P."/>
            <person name="Rayko E."/>
            <person name="Salamov A."/>
            <person name="Vandepoele K."/>
            <person name="Beszteri B."/>
            <person name="Gruber A."/>
            <person name="Heijde M."/>
            <person name="Katinka M."/>
            <person name="Mock T."/>
            <person name="Valentin K."/>
            <person name="Verret F."/>
            <person name="Berges J.A."/>
            <person name="Brownlee C."/>
            <person name="Cadoret J.P."/>
            <person name="Chiovitti A."/>
            <person name="Choi C.J."/>
            <person name="Coesel S."/>
            <person name="De Martino A."/>
            <person name="Detter J.C."/>
            <person name="Durkin C."/>
            <person name="Falciatore A."/>
            <person name="Fournet J."/>
            <person name="Haruta M."/>
            <person name="Huysman M.J."/>
            <person name="Jenkins B.D."/>
            <person name="Jiroutova K."/>
            <person name="Jorgensen R.E."/>
            <person name="Joubert Y."/>
            <person name="Kaplan A."/>
            <person name="Kroger N."/>
            <person name="Kroth P.G."/>
            <person name="La Roche J."/>
            <person name="Lindquist E."/>
            <person name="Lommer M."/>
            <person name="Martin-Jezequel V."/>
            <person name="Lopez P.J."/>
            <person name="Lucas S."/>
            <person name="Mangogna M."/>
            <person name="McGinnis K."/>
            <person name="Medlin L.K."/>
            <person name="Montsant A."/>
            <person name="Oudot-Le Secq M.P."/>
            <person name="Napoli C."/>
            <person name="Obornik M."/>
            <person name="Parker M.S."/>
            <person name="Petit J.L."/>
            <person name="Porcel B.M."/>
            <person name="Poulsen N."/>
            <person name="Robison M."/>
            <person name="Rychlewski L."/>
            <person name="Rynearson T.A."/>
            <person name="Schmutz J."/>
            <person name="Shapiro H."/>
            <person name="Siaut M."/>
            <person name="Stanley M."/>
            <person name="Sussman M.R."/>
            <person name="Taylor A.R."/>
            <person name="Vardi A."/>
            <person name="von Dassow P."/>
            <person name="Vyverman W."/>
            <person name="Willis A."/>
            <person name="Wyrwicz L.S."/>
            <person name="Rokhsar D.S."/>
            <person name="Weissenbach J."/>
            <person name="Armbrust E.V."/>
            <person name="Green B.R."/>
            <person name="Van de Peer Y."/>
            <person name="Grigoriev I.V."/>
        </authorList>
    </citation>
    <scope>NUCLEOTIDE SEQUENCE [LARGE SCALE GENOMIC DNA]</scope>
    <source>
        <strain evidence="7 8">CCMP1335</strain>
    </source>
</reference>
<evidence type="ECO:0000313" key="7">
    <source>
        <dbReference type="EMBL" id="EED94228.1"/>
    </source>
</evidence>
<gene>
    <name evidence="7" type="ORF">THAPSDRAFT_21720</name>
</gene>
<dbReference type="SMART" id="SM00291">
    <property type="entry name" value="ZnF_ZZ"/>
    <property type="match status" value="2"/>
</dbReference>
<keyword evidence="2 4" id="KW-0863">Zinc-finger</keyword>
<dbReference type="PaxDb" id="35128-Thaps21720"/>
<dbReference type="GO" id="GO:0000423">
    <property type="term" value="P:mitophagy"/>
    <property type="evidence" value="ECO:0000318"/>
    <property type="project" value="GO_Central"/>
</dbReference>
<feature type="compositionally biased region" description="Polar residues" evidence="5">
    <location>
        <begin position="1"/>
        <end position="11"/>
    </location>
</feature>
<keyword evidence="1" id="KW-0479">Metal-binding</keyword>
<dbReference type="RefSeq" id="XP_002288792.1">
    <property type="nucleotide sequence ID" value="XM_002288756.1"/>
</dbReference>
<dbReference type="GO" id="GO:0044753">
    <property type="term" value="C:amphisome"/>
    <property type="evidence" value="ECO:0000318"/>
    <property type="project" value="GO_Central"/>
</dbReference>
<dbReference type="Pfam" id="PF00569">
    <property type="entry name" value="ZZ"/>
    <property type="match status" value="2"/>
</dbReference>
<dbReference type="PROSITE" id="PS50135">
    <property type="entry name" value="ZF_ZZ_2"/>
    <property type="match status" value="1"/>
</dbReference>
<accession>B8BXL0</accession>
<dbReference type="Gene3D" id="3.10.20.90">
    <property type="entry name" value="Phosphatidylinositol 3-kinase Catalytic Subunit, Chain A, domain 1"/>
    <property type="match status" value="1"/>
</dbReference>
<feature type="domain" description="ZZ-type" evidence="6">
    <location>
        <begin position="274"/>
        <end position="327"/>
    </location>
</feature>
<dbReference type="EMBL" id="CM000640">
    <property type="protein sequence ID" value="EED94228.1"/>
    <property type="molecule type" value="Genomic_DNA"/>
</dbReference>
<dbReference type="HOGENOM" id="CLU_388596_0_0_1"/>
<dbReference type="PANTHER" id="PTHR15090">
    <property type="entry name" value="SEQUESTOSOME 1-RELATED"/>
    <property type="match status" value="1"/>
</dbReference>
<evidence type="ECO:0000256" key="2">
    <source>
        <dbReference type="ARBA" id="ARBA00022771"/>
    </source>
</evidence>
<keyword evidence="8" id="KW-1185">Reference proteome</keyword>
<dbReference type="Proteomes" id="UP000001449">
    <property type="component" value="Chromosome 3"/>
</dbReference>
<dbReference type="eggNOG" id="ENOG502RWFI">
    <property type="taxonomic scope" value="Eukaryota"/>
</dbReference>
<dbReference type="SUPFAM" id="SSF54277">
    <property type="entry name" value="CAD &amp; PB1 domains"/>
    <property type="match status" value="1"/>
</dbReference>
<sequence length="711" mass="78247">MSKEPNNQTMEASPPEAHADTSAKNDDTRSEFLVHTKHTCDVCLAEPIIGKRFTSANTDYDLCENCFDGGGLELEETLLARDKQTKNSYALKLKVDVIPGDGNAQTRRVNVANLWDPTTSQLSYSKLVSIASDFAFQSNLDVSYKSDSTLSRAIATYIDEDGDKITFSTSEELVDAFRQTLKRSRPFRVTVTFPMETEVVAAQPLTTADIRSLPPHGNHGKGFHHKRMMCHANNHMKVPRHVGHNFNVGNDINTTRPIDGWLAPEKFENDFFIHARHTCDGCSRTPIIGTRYHATKIPDFDLCEGCFKKYEGEVIDFKVEVLDRDRPMQERWLKRQLSNTSRVASSIAEFAKRVDECTKRAVASQTPPSPVGSSNKSSATVFSFESDQHVKLTGLQRKTEWNGKDATVVKRLHTDGDHYTVRLALDGSDKLIKVKGINLEAVLEGYAPVDETDVKTVSSTTKADHVQCTSPAKDNDESFLSDADGNGSIAAVIGRTLDVCVQAMEDAMVDEIKQNESIGSNESAEKKATYAVMDALSVGSSLASSVTDILKTMEKSDASRVPESATSGATILKSVQDKGDEEDEDADGIKVEEASVSSWSVVDEDKKQVETDESLARATELVGSFLFNNGISTEEANKDETDASVMSVSSKEPLSPVVLAKWDDELKQLHEIGFLDERKNIDALEHLEASHVGVDSDENVTVNAVVEYLLK</sequence>
<reference evidence="7 8" key="1">
    <citation type="journal article" date="2004" name="Science">
        <title>The genome of the diatom Thalassiosira pseudonana: ecology, evolution, and metabolism.</title>
        <authorList>
            <person name="Armbrust E.V."/>
            <person name="Berges J.A."/>
            <person name="Bowler C."/>
            <person name="Green B.R."/>
            <person name="Martinez D."/>
            <person name="Putnam N.H."/>
            <person name="Zhou S."/>
            <person name="Allen A.E."/>
            <person name="Apt K.E."/>
            <person name="Bechner M."/>
            <person name="Brzezinski M.A."/>
            <person name="Chaal B.K."/>
            <person name="Chiovitti A."/>
            <person name="Davis A.K."/>
            <person name="Demarest M.S."/>
            <person name="Detter J.C."/>
            <person name="Glavina T."/>
            <person name="Goodstein D."/>
            <person name="Hadi M.Z."/>
            <person name="Hellsten U."/>
            <person name="Hildebrand M."/>
            <person name="Jenkins B.D."/>
            <person name="Jurka J."/>
            <person name="Kapitonov V.V."/>
            <person name="Kroger N."/>
            <person name="Lau W.W."/>
            <person name="Lane T.W."/>
            <person name="Larimer F.W."/>
            <person name="Lippmeier J.C."/>
            <person name="Lucas S."/>
            <person name="Medina M."/>
            <person name="Montsant A."/>
            <person name="Obornik M."/>
            <person name="Parker M.S."/>
            <person name="Palenik B."/>
            <person name="Pazour G.J."/>
            <person name="Richardson P.M."/>
            <person name="Rynearson T.A."/>
            <person name="Saito M.A."/>
            <person name="Schwartz D.C."/>
            <person name="Thamatrakoln K."/>
            <person name="Valentin K."/>
            <person name="Vardi A."/>
            <person name="Wilkerson F.P."/>
            <person name="Rokhsar D.S."/>
        </authorList>
    </citation>
    <scope>NUCLEOTIDE SEQUENCE [LARGE SCALE GENOMIC DNA]</scope>
    <source>
        <strain evidence="7 8">CCMP1335</strain>
    </source>
</reference>
<dbReference type="PANTHER" id="PTHR15090:SF0">
    <property type="entry name" value="SEQUESTOSOME-1"/>
    <property type="match status" value="1"/>
</dbReference>
<evidence type="ECO:0000256" key="3">
    <source>
        <dbReference type="ARBA" id="ARBA00022833"/>
    </source>
</evidence>
<dbReference type="InterPro" id="IPR043145">
    <property type="entry name" value="Znf_ZZ_sf"/>
</dbReference>
<dbReference type="FunFam" id="3.30.60.90:FF:000029">
    <property type="entry name" value="Putative N6-adenosine-methyltransferase with ZZ-type zinc-binding domains"/>
    <property type="match status" value="1"/>
</dbReference>
<feature type="compositionally biased region" description="Basic and acidic residues" evidence="5">
    <location>
        <begin position="17"/>
        <end position="27"/>
    </location>
</feature>
<dbReference type="GO" id="GO:0035973">
    <property type="term" value="P:aggrephagy"/>
    <property type="evidence" value="ECO:0000318"/>
    <property type="project" value="GO_Central"/>
</dbReference>
<evidence type="ECO:0000256" key="5">
    <source>
        <dbReference type="SAM" id="MobiDB-lite"/>
    </source>
</evidence>
<dbReference type="CDD" id="cd02249">
    <property type="entry name" value="ZZ"/>
    <property type="match status" value="1"/>
</dbReference>
<dbReference type="GO" id="GO:0007032">
    <property type="term" value="P:endosome organization"/>
    <property type="evidence" value="ECO:0000318"/>
    <property type="project" value="GO_Central"/>
</dbReference>
<dbReference type="GO" id="GO:0008270">
    <property type="term" value="F:zinc ion binding"/>
    <property type="evidence" value="ECO:0007669"/>
    <property type="project" value="UniProtKB-KW"/>
</dbReference>
<keyword evidence="3" id="KW-0862">Zinc</keyword>
<organism evidence="7 8">
    <name type="scientific">Thalassiosira pseudonana</name>
    <name type="common">Marine diatom</name>
    <name type="synonym">Cyclotella nana</name>
    <dbReference type="NCBI Taxonomy" id="35128"/>
    <lineage>
        <taxon>Eukaryota</taxon>
        <taxon>Sar</taxon>
        <taxon>Stramenopiles</taxon>
        <taxon>Ochrophyta</taxon>
        <taxon>Bacillariophyta</taxon>
        <taxon>Coscinodiscophyceae</taxon>
        <taxon>Thalassiosirophycidae</taxon>
        <taxon>Thalassiosirales</taxon>
        <taxon>Thalassiosiraceae</taxon>
        <taxon>Thalassiosira</taxon>
    </lineage>
</organism>
<dbReference type="SUPFAM" id="SSF57850">
    <property type="entry name" value="RING/U-box"/>
    <property type="match status" value="2"/>
</dbReference>
<dbReference type="InterPro" id="IPR052260">
    <property type="entry name" value="Autophagy_Rcpt_SigReg"/>
</dbReference>
<dbReference type="Gene3D" id="3.30.60.90">
    <property type="match status" value="2"/>
</dbReference>
<dbReference type="AlphaFoldDB" id="B8BXL0"/>
<dbReference type="GO" id="GO:0070530">
    <property type="term" value="F:K63-linked polyubiquitin modification-dependent protein binding"/>
    <property type="evidence" value="ECO:0000318"/>
    <property type="project" value="GO_Central"/>
</dbReference>
<evidence type="ECO:0000256" key="1">
    <source>
        <dbReference type="ARBA" id="ARBA00022723"/>
    </source>
</evidence>
<feature type="region of interest" description="Disordered" evidence="5">
    <location>
        <begin position="1"/>
        <end position="27"/>
    </location>
</feature>
<dbReference type="STRING" id="35128.B8BXL0"/>
<evidence type="ECO:0000256" key="4">
    <source>
        <dbReference type="PROSITE-ProRule" id="PRU00228"/>
    </source>
</evidence>
<dbReference type="InterPro" id="IPR000433">
    <property type="entry name" value="Znf_ZZ"/>
</dbReference>